<dbReference type="EC" id="2.4.1.17" evidence="2"/>
<dbReference type="Gene3D" id="3.40.50.2000">
    <property type="entry name" value="Glycogen Phosphorylase B"/>
    <property type="match status" value="1"/>
</dbReference>
<proteinExistence type="inferred from homology"/>
<feature type="signal peptide" evidence="7">
    <location>
        <begin position="1"/>
        <end position="21"/>
    </location>
</feature>
<keyword evidence="6" id="KW-1133">Transmembrane helix</keyword>
<evidence type="ECO:0000256" key="3">
    <source>
        <dbReference type="ARBA" id="ARBA00022676"/>
    </source>
</evidence>
<organism evidence="8 9">
    <name type="scientific">Plectus sambesii</name>
    <dbReference type="NCBI Taxonomy" id="2011161"/>
    <lineage>
        <taxon>Eukaryota</taxon>
        <taxon>Metazoa</taxon>
        <taxon>Ecdysozoa</taxon>
        <taxon>Nematoda</taxon>
        <taxon>Chromadorea</taxon>
        <taxon>Plectida</taxon>
        <taxon>Plectina</taxon>
        <taxon>Plectoidea</taxon>
        <taxon>Plectidae</taxon>
        <taxon>Plectus</taxon>
    </lineage>
</organism>
<dbReference type="InterPro" id="IPR002213">
    <property type="entry name" value="UDP_glucos_trans"/>
</dbReference>
<reference evidence="9" key="1">
    <citation type="submission" date="2022-11" db="UniProtKB">
        <authorList>
            <consortium name="WormBaseParasite"/>
        </authorList>
    </citation>
    <scope>IDENTIFICATION</scope>
</reference>
<keyword evidence="4" id="KW-0808">Transferase</keyword>
<dbReference type="FunFam" id="3.40.50.2000:FF:000021">
    <property type="entry name" value="UDP-glucuronosyltransferase"/>
    <property type="match status" value="1"/>
</dbReference>
<dbReference type="Proteomes" id="UP000887566">
    <property type="component" value="Unplaced"/>
</dbReference>
<dbReference type="SUPFAM" id="SSF53756">
    <property type="entry name" value="UDP-Glycosyltransferase/glycogen phosphorylase"/>
    <property type="match status" value="1"/>
</dbReference>
<feature type="chain" id="PRO_5036793328" description="glucuronosyltransferase" evidence="7">
    <location>
        <begin position="22"/>
        <end position="534"/>
    </location>
</feature>
<dbReference type="PANTHER" id="PTHR48043">
    <property type="entry name" value="EG:EG0003.4 PROTEIN-RELATED"/>
    <property type="match status" value="1"/>
</dbReference>
<evidence type="ECO:0000256" key="2">
    <source>
        <dbReference type="ARBA" id="ARBA00012544"/>
    </source>
</evidence>
<comment type="catalytic activity">
    <reaction evidence="5">
        <text>glucuronate acceptor + UDP-alpha-D-glucuronate = acceptor beta-D-glucuronoside + UDP + H(+)</text>
        <dbReference type="Rhea" id="RHEA:21032"/>
        <dbReference type="ChEBI" id="CHEBI:15378"/>
        <dbReference type="ChEBI" id="CHEBI:58052"/>
        <dbReference type="ChEBI" id="CHEBI:58223"/>
        <dbReference type="ChEBI" id="CHEBI:132367"/>
        <dbReference type="ChEBI" id="CHEBI:132368"/>
        <dbReference type="EC" id="2.4.1.17"/>
    </reaction>
</comment>
<evidence type="ECO:0000256" key="1">
    <source>
        <dbReference type="ARBA" id="ARBA00009995"/>
    </source>
</evidence>
<keyword evidence="3" id="KW-0328">Glycosyltransferase</keyword>
<keyword evidence="7" id="KW-0732">Signal</keyword>
<dbReference type="PANTHER" id="PTHR48043:SF145">
    <property type="entry name" value="FI06409P-RELATED"/>
    <property type="match status" value="1"/>
</dbReference>
<dbReference type="Pfam" id="PF00201">
    <property type="entry name" value="UDPGT"/>
    <property type="match status" value="1"/>
</dbReference>
<dbReference type="InterPro" id="IPR050271">
    <property type="entry name" value="UDP-glycosyltransferase"/>
</dbReference>
<dbReference type="CDD" id="cd03784">
    <property type="entry name" value="GT1_Gtf-like"/>
    <property type="match status" value="1"/>
</dbReference>
<feature type="transmembrane region" description="Helical" evidence="6">
    <location>
        <begin position="488"/>
        <end position="509"/>
    </location>
</feature>
<evidence type="ECO:0000313" key="8">
    <source>
        <dbReference type="Proteomes" id="UP000887566"/>
    </source>
</evidence>
<evidence type="ECO:0000256" key="7">
    <source>
        <dbReference type="SAM" id="SignalP"/>
    </source>
</evidence>
<evidence type="ECO:0000256" key="5">
    <source>
        <dbReference type="ARBA" id="ARBA00047475"/>
    </source>
</evidence>
<accession>A0A914V8D4</accession>
<evidence type="ECO:0000256" key="6">
    <source>
        <dbReference type="SAM" id="Phobius"/>
    </source>
</evidence>
<protein>
    <recommendedName>
        <fullName evidence="2">glucuronosyltransferase</fullName>
        <ecNumber evidence="2">2.4.1.17</ecNumber>
    </recommendedName>
</protein>
<keyword evidence="8" id="KW-1185">Reference proteome</keyword>
<dbReference type="WBParaSite" id="PSAMB.scaffold1656size28962.g14223.t1">
    <property type="protein sequence ID" value="PSAMB.scaffold1656size28962.g14223.t1"/>
    <property type="gene ID" value="PSAMB.scaffold1656size28962.g14223"/>
</dbReference>
<sequence length="534" mass="60459">MTYRSTVRLLALLFVWQSANGFKILITTVGLAGSQNLVMYRLADLLGAHNNDVTILKWIVNPKAPQPKLKYAKEISYPLVGGEDPWESIEAGLNQLPWKTHSLVNFDMSVIKRFNRATINGCERFLNDTENAAHKQLFNDHFDAIVIHVADMCTFGIAKMIGNPSTIWMNTAFMPDHMAHYSGVPYPVSYVPSAIHPVTDKMTFLERIKNSFMTISGLALIEYGQLPAFTEVFRRKAGDDFPDFTTIIRETQLYFVNADPFFEYARPTQHNIIYVGGLTMQNEEPLSAEWVKIMDEASDSGVVVFSLGTVASTHLMPIEMKEAFVAAFSHFPDVTFVLRIDGELPKLPKNVKHVTWIPQKDLLIHPKMRAFITHGGYNSLTEATYSGVPLIVLPLWGDQMPNAKRVERLGIGTALDKDHLTEPSIVAALHKVLNDSSYNMRAKRLSQMIREKPVSSADLAVRWIEYLAQFRTVDNLLPESRHLGLIQYYSLDVMAILVIALLTIVYIVWRMLRLLLSFCWRLVFGRSVGHQKAE</sequence>
<name>A0A914V8D4_9BILA</name>
<dbReference type="GO" id="GO:0015020">
    <property type="term" value="F:glucuronosyltransferase activity"/>
    <property type="evidence" value="ECO:0007669"/>
    <property type="project" value="UniProtKB-EC"/>
</dbReference>
<comment type="similarity">
    <text evidence="1">Belongs to the UDP-glycosyltransferase family.</text>
</comment>
<keyword evidence="6" id="KW-0812">Transmembrane</keyword>
<dbReference type="AlphaFoldDB" id="A0A914V8D4"/>
<keyword evidence="6" id="KW-0472">Membrane</keyword>
<evidence type="ECO:0000256" key="4">
    <source>
        <dbReference type="ARBA" id="ARBA00022679"/>
    </source>
</evidence>
<evidence type="ECO:0000313" key="9">
    <source>
        <dbReference type="WBParaSite" id="PSAMB.scaffold1656size28962.g14223.t1"/>
    </source>
</evidence>